<keyword evidence="1" id="KW-1133">Transmembrane helix</keyword>
<organism evidence="2 3">
    <name type="scientific">Talaromyces marneffei (strain ATCC 18224 / CBS 334.59 / QM 7333)</name>
    <name type="common">Penicillium marneffei</name>
    <dbReference type="NCBI Taxonomy" id="441960"/>
    <lineage>
        <taxon>Eukaryota</taxon>
        <taxon>Fungi</taxon>
        <taxon>Dikarya</taxon>
        <taxon>Ascomycota</taxon>
        <taxon>Pezizomycotina</taxon>
        <taxon>Eurotiomycetes</taxon>
        <taxon>Eurotiomycetidae</taxon>
        <taxon>Eurotiales</taxon>
        <taxon>Trichocomaceae</taxon>
        <taxon>Talaromyces</taxon>
        <taxon>Talaromyces sect. Talaromyces</taxon>
    </lineage>
</organism>
<dbReference type="EMBL" id="DS995905">
    <property type="protein sequence ID" value="EEA19414.1"/>
    <property type="molecule type" value="Genomic_DNA"/>
</dbReference>
<keyword evidence="1" id="KW-0812">Transmembrane</keyword>
<dbReference type="PhylomeDB" id="B6QSH7"/>
<dbReference type="VEuPathDB" id="FungiDB:PMAA_002080"/>
<keyword evidence="3" id="KW-1185">Reference proteome</keyword>
<dbReference type="Proteomes" id="UP000001294">
    <property type="component" value="Unassembled WGS sequence"/>
</dbReference>
<accession>B6QSH7</accession>
<gene>
    <name evidence="2" type="ORF">PMAA_002080</name>
</gene>
<proteinExistence type="predicted"/>
<feature type="transmembrane region" description="Helical" evidence="1">
    <location>
        <begin position="39"/>
        <end position="61"/>
    </location>
</feature>
<dbReference type="OrthoDB" id="5139510at2759"/>
<protein>
    <submittedName>
        <fullName evidence="2">Uncharacterized protein</fullName>
    </submittedName>
</protein>
<keyword evidence="1" id="KW-0472">Membrane</keyword>
<evidence type="ECO:0000313" key="2">
    <source>
        <dbReference type="EMBL" id="EEA19414.1"/>
    </source>
</evidence>
<name>B6QSH7_TALMQ</name>
<dbReference type="AlphaFoldDB" id="B6QSH7"/>
<reference evidence="3" key="1">
    <citation type="journal article" date="2015" name="Genome Announc.">
        <title>Genome sequence of the AIDS-associated pathogen Penicillium marneffei (ATCC18224) and its near taxonomic relative Talaromyces stipitatus (ATCC10500).</title>
        <authorList>
            <person name="Nierman W.C."/>
            <person name="Fedorova-Abrams N.D."/>
            <person name="Andrianopoulos A."/>
        </authorList>
    </citation>
    <scope>NUCLEOTIDE SEQUENCE [LARGE SCALE GENOMIC DNA]</scope>
    <source>
        <strain evidence="3">ATCC 18224 / CBS 334.59 / QM 7333</strain>
    </source>
</reference>
<sequence>MSDVSQLKGVNKIPNHDHRHDDHPSFNYNMLDLMRSWKFLHMVKVAGLLLLISFPMIQPWLQIHQDTLKYLRIGRLSSRTKDSLLDARKFPNLEHLHLPRWLMSSNLNLAEDDADLLLGPKLRKFTWDFSPFHKVLRERWTDFNHEEEEWVRRLAQTAISRGHSLEEVWIEFTPRVMDKEGEIYPWDRLDRLHEDVQSSGLKVKYNKPVHSRDKWKEEVARQRERPG</sequence>
<evidence type="ECO:0000313" key="3">
    <source>
        <dbReference type="Proteomes" id="UP000001294"/>
    </source>
</evidence>
<dbReference type="HOGENOM" id="CLU_1220046_0_0_1"/>
<evidence type="ECO:0000256" key="1">
    <source>
        <dbReference type="SAM" id="Phobius"/>
    </source>
</evidence>